<keyword evidence="2" id="KW-0675">Receptor</keyword>
<accession>A0ABU3LBE4</accession>
<feature type="signal peptide" evidence="1">
    <location>
        <begin position="1"/>
        <end position="18"/>
    </location>
</feature>
<evidence type="ECO:0000256" key="1">
    <source>
        <dbReference type="SAM" id="SignalP"/>
    </source>
</evidence>
<organism evidence="2 3">
    <name type="scientific">Asprobacillus argus</name>
    <dbReference type="NCBI Taxonomy" id="3076534"/>
    <lineage>
        <taxon>Bacteria</taxon>
        <taxon>Pseudomonadati</taxon>
        <taxon>Bacteroidota</taxon>
        <taxon>Flavobacteriia</taxon>
        <taxon>Flavobacteriales</taxon>
        <taxon>Flavobacteriaceae</taxon>
        <taxon>Asprobacillus</taxon>
    </lineage>
</organism>
<keyword evidence="3" id="KW-1185">Reference proteome</keyword>
<name>A0ABU3LBE4_9FLAO</name>
<dbReference type="SUPFAM" id="SSF56935">
    <property type="entry name" value="Porins"/>
    <property type="match status" value="1"/>
</dbReference>
<dbReference type="SUPFAM" id="SSF49464">
    <property type="entry name" value="Carboxypeptidase regulatory domain-like"/>
    <property type="match status" value="1"/>
</dbReference>
<dbReference type="Pfam" id="PF13620">
    <property type="entry name" value="CarboxypepD_reg"/>
    <property type="match status" value="1"/>
</dbReference>
<dbReference type="EMBL" id="JAVTTO010000001">
    <property type="protein sequence ID" value="MDT7830837.1"/>
    <property type="molecule type" value="Genomic_DNA"/>
</dbReference>
<dbReference type="RefSeq" id="WP_349240097.1">
    <property type="nucleotide sequence ID" value="NZ_JAVTTO010000001.1"/>
</dbReference>
<dbReference type="Gene3D" id="2.60.40.1120">
    <property type="entry name" value="Carboxypeptidase-like, regulatory domain"/>
    <property type="match status" value="1"/>
</dbReference>
<feature type="chain" id="PRO_5045411550" evidence="1">
    <location>
        <begin position="19"/>
        <end position="913"/>
    </location>
</feature>
<proteinExistence type="predicted"/>
<dbReference type="Proteomes" id="UP001257277">
    <property type="component" value="Unassembled WGS sequence"/>
</dbReference>
<evidence type="ECO:0000313" key="3">
    <source>
        <dbReference type="Proteomes" id="UP001257277"/>
    </source>
</evidence>
<sequence>MKKIVLLTILMVTGITSAQVKLTGVVKDSIGGPLEMANVIAINKATKKMASYGFTDSKGRYKLNLKKNTTYNVKISYVGMKAADLTVITKEVDVVKNVTLQYDNTLDEINIVSKMPVTIKGDTIIYNADSFKNGSERKLEDVLKKIPGIEINDDGEIEIEGKKVEKVMVEGKDFFDGDSKLATKNIPSNAVDKIQVLKNYGDVNQLRGVQNNEDRIALNIKLKDGKKNFWFGTVTAGGGDATDKSLYIVQPKLFYYSPKYSLNVIGDLNNTGEVAFTRRDYFNFTGGFRRPSQRSGTNISLGNNSLGFLALQNNRAKDIETKFGALNFSYAPKKTLDLSGFAIYSTNRNQLQENRSVTYTDADLGIPDEDTQSATDQRSDLGLFKLSASYKPNINNQLDYDLLGRVSKERQDQAFNSSVIGNIGQVDEATPFSLSQNLNYYYTLNETNIFALEVQSLIQDEDPFYNAILQNDPLSNTDPYDNTASALGLDGSQVSYNISQNKRVKSNQVDAKVDYWNILNTKSNINLTLGTIYSKQDFNSNIFQNLDNGSIFNPTPDAALTGIANASNINDTEYTFSDVYLGVHYQFKAGKFTVTPGFTAHAYSAKNTQIASSFTDNFTRLLPDFNVRLQLKQSENISFNYAMQTQFTDVNQIANGLVLNGYNSIFSGVEALESAIAHNLSLRYFSFNMFNYTNVIATINYNKNIDRIRTSSNFQPGSVVSIRTPFNSDLADESLTSFFRWQKSFRKIRTTFDGRVTYTKFNQVINNRVSINENYNQTYNVRVGTNFRKAPNVELRYRYTVADNDQGTTRTKFFTNAPSIEFDAYIWNKLTFKTSYSYTRFSNEDVKLNDFEFWDASLSYRKDRDAKWEYQLKATNLLDTRSQVNSSSGNISVSATEYFIQPRFISLRFIYSL</sequence>
<evidence type="ECO:0000313" key="2">
    <source>
        <dbReference type="EMBL" id="MDT7830837.1"/>
    </source>
</evidence>
<keyword evidence="1" id="KW-0732">Signal</keyword>
<reference evidence="2 3" key="1">
    <citation type="submission" date="2023-09" db="EMBL/GenBank/DDBJ databases">
        <title>Novel taxa isolated from Blanes Bay.</title>
        <authorList>
            <person name="Rey-Velasco X."/>
            <person name="Lucena T."/>
        </authorList>
    </citation>
    <scope>NUCLEOTIDE SEQUENCE [LARGE SCALE GENOMIC DNA]</scope>
    <source>
        <strain evidence="2 3">S356</strain>
    </source>
</reference>
<comment type="caution">
    <text evidence="2">The sequence shown here is derived from an EMBL/GenBank/DDBJ whole genome shotgun (WGS) entry which is preliminary data.</text>
</comment>
<protein>
    <submittedName>
        <fullName evidence="2">TonB-dependent receptor</fullName>
    </submittedName>
</protein>
<gene>
    <name evidence="2" type="ORF">RQM59_00505</name>
</gene>
<dbReference type="InterPro" id="IPR008969">
    <property type="entry name" value="CarboxyPept-like_regulatory"/>
</dbReference>